<reference evidence="2" key="3">
    <citation type="submission" date="2025-09" db="UniProtKB">
        <authorList>
            <consortium name="Ensembl"/>
        </authorList>
    </citation>
    <scope>IDENTIFICATION</scope>
</reference>
<keyword evidence="3" id="KW-1185">Reference proteome</keyword>
<reference evidence="2" key="1">
    <citation type="submission" date="2020-02" db="EMBL/GenBank/DDBJ databases">
        <authorList>
            <person name="Enbody D E."/>
            <person name="Pettersson E M."/>
        </authorList>
    </citation>
    <scope>NUCLEOTIDE SEQUENCE [LARGE SCALE GENOMIC DNA]</scope>
</reference>
<dbReference type="AlphaFoldDB" id="A0A8C3Q440"/>
<dbReference type="Ensembl" id="ENSCPVT00000001021.2">
    <property type="protein sequence ID" value="ENSCPVP00000000975.2"/>
    <property type="gene ID" value="ENSCPVG00000000753.2"/>
</dbReference>
<accession>A0A8U8CG98</accession>
<sequence length="224" mass="25983">MFPGPGETRRRRRRGCQGPRPPKMSHFTSEDEALLQSMLRQLLQSVKEKITGAPSAECAEEILLHLEETDENFHNYEFVKYLRQYIKNTVGPVIEEETEKCTSAQSQGEISGYDTLVQHLTKKARESKEYREMIHALKNVMMVVVESLINKFEEDRMHDKELASKAKKEHQSGYYTDNCSDSDSSFNQVQWVFSLCYEISMILQNCCQWNGPSERLIFPIFVIS</sequence>
<organism evidence="2 3">
    <name type="scientific">Geospiza parvula</name>
    <name type="common">Small tree-finch</name>
    <name type="synonym">Camarhynchus parvulus</name>
    <dbReference type="NCBI Taxonomy" id="87175"/>
    <lineage>
        <taxon>Eukaryota</taxon>
        <taxon>Metazoa</taxon>
        <taxon>Chordata</taxon>
        <taxon>Craniata</taxon>
        <taxon>Vertebrata</taxon>
        <taxon>Euteleostomi</taxon>
        <taxon>Archelosauria</taxon>
        <taxon>Archosauria</taxon>
        <taxon>Dinosauria</taxon>
        <taxon>Saurischia</taxon>
        <taxon>Theropoda</taxon>
        <taxon>Coelurosauria</taxon>
        <taxon>Aves</taxon>
        <taxon>Neognathae</taxon>
        <taxon>Neoaves</taxon>
        <taxon>Telluraves</taxon>
        <taxon>Australaves</taxon>
        <taxon>Passeriformes</taxon>
        <taxon>Thraupidae</taxon>
        <taxon>Camarhynchus</taxon>
    </lineage>
</organism>
<accession>A0A8C3Q440</accession>
<proteinExistence type="predicted"/>
<protein>
    <recommendedName>
        <fullName evidence="1">BROMI N-terminal domain-containing protein</fullName>
    </recommendedName>
</protein>
<evidence type="ECO:0000313" key="2">
    <source>
        <dbReference type="Ensembl" id="ENSCPVP00000000975.2"/>
    </source>
</evidence>
<dbReference type="Proteomes" id="UP000694382">
    <property type="component" value="Chromosome 3"/>
</dbReference>
<name>A0A8C3Q440_GEOPR</name>
<reference evidence="2" key="2">
    <citation type="submission" date="2025-08" db="UniProtKB">
        <authorList>
            <consortium name="Ensembl"/>
        </authorList>
    </citation>
    <scope>IDENTIFICATION</scope>
</reference>
<feature type="domain" description="BROMI N-terminal" evidence="1">
    <location>
        <begin position="35"/>
        <end position="161"/>
    </location>
</feature>
<dbReference type="InterPro" id="IPR055391">
    <property type="entry name" value="BROMI_N"/>
</dbReference>
<dbReference type="Pfam" id="PF23431">
    <property type="entry name" value="BROMI_N"/>
    <property type="match status" value="1"/>
</dbReference>
<evidence type="ECO:0000259" key="1">
    <source>
        <dbReference type="Pfam" id="PF23431"/>
    </source>
</evidence>
<evidence type="ECO:0000313" key="3">
    <source>
        <dbReference type="Proteomes" id="UP000694382"/>
    </source>
</evidence>